<proteinExistence type="predicted"/>
<keyword evidence="1" id="KW-0732">Signal</keyword>
<protein>
    <submittedName>
        <fullName evidence="3">TRAP transporter substrate-binding protein DctP</fullName>
    </submittedName>
</protein>
<reference evidence="3 4" key="1">
    <citation type="submission" date="2020-09" db="EMBL/GenBank/DDBJ databases">
        <title>Diversity and distribution of actinomycetes associated with coral in the coast of Hainan.</title>
        <authorList>
            <person name="Li F."/>
        </authorList>
    </citation>
    <scope>NUCLEOTIDE SEQUENCE [LARGE SCALE GENOMIC DNA]</scope>
    <source>
        <strain evidence="3 4">HNM0947</strain>
    </source>
</reference>
<dbReference type="Proteomes" id="UP000806528">
    <property type="component" value="Unassembled WGS sequence"/>
</dbReference>
<accession>A0ABR9P357</accession>
<dbReference type="PANTHER" id="PTHR33376:SF15">
    <property type="entry name" value="BLL6794 PROTEIN"/>
    <property type="match status" value="1"/>
</dbReference>
<dbReference type="Gene3D" id="3.40.190.170">
    <property type="entry name" value="Bacterial extracellular solute-binding protein, family 7"/>
    <property type="match status" value="1"/>
</dbReference>
<dbReference type="InterPro" id="IPR018389">
    <property type="entry name" value="DctP_fam"/>
</dbReference>
<organism evidence="3 4">
    <name type="scientific">Nocardiopsis coralli</name>
    <dbReference type="NCBI Taxonomy" id="2772213"/>
    <lineage>
        <taxon>Bacteria</taxon>
        <taxon>Bacillati</taxon>
        <taxon>Actinomycetota</taxon>
        <taxon>Actinomycetes</taxon>
        <taxon>Streptosporangiales</taxon>
        <taxon>Nocardiopsidaceae</taxon>
        <taxon>Nocardiopsis</taxon>
    </lineage>
</organism>
<keyword evidence="4" id="KW-1185">Reference proteome</keyword>
<name>A0ABR9P357_9ACTN</name>
<evidence type="ECO:0000313" key="3">
    <source>
        <dbReference type="EMBL" id="MBE2998277.1"/>
    </source>
</evidence>
<dbReference type="RefSeq" id="WP_193120915.1">
    <property type="nucleotide sequence ID" value="NZ_JADBGI010000004.1"/>
</dbReference>
<evidence type="ECO:0000256" key="2">
    <source>
        <dbReference type="SAM" id="MobiDB-lite"/>
    </source>
</evidence>
<evidence type="ECO:0000256" key="1">
    <source>
        <dbReference type="ARBA" id="ARBA00022729"/>
    </source>
</evidence>
<gene>
    <name evidence="3" type="primary">dctP</name>
    <name evidence="3" type="ORF">IDM40_06095</name>
</gene>
<evidence type="ECO:0000313" key="4">
    <source>
        <dbReference type="Proteomes" id="UP000806528"/>
    </source>
</evidence>
<dbReference type="NCBIfam" id="NF037995">
    <property type="entry name" value="TRAP_S1"/>
    <property type="match status" value="1"/>
</dbReference>
<comment type="caution">
    <text evidence="3">The sequence shown here is derived from an EMBL/GenBank/DDBJ whole genome shotgun (WGS) entry which is preliminary data.</text>
</comment>
<dbReference type="PANTHER" id="PTHR33376">
    <property type="match status" value="1"/>
</dbReference>
<sequence>MPGLARRIGAALSVLALTACGLGEGAVEDDGAQVTLRFALYISDQNVYYQEGAEPFKGYVEEHSGGEIAVELYPAEQLGNARDSLAMLRSGIADLAFTIPTYEPELRYSTGWELPLGMDTEQIVEGRWASYHEDGPLAEQYRDAGVVPLVTNTGSPFHVSSTSRPLPDLESVRGLRIRTGSDIHMDLVERLGANAVEGASSEQFEQLDRDIVNGTVFHYGGYRANGLDTLLGHSAPDVPLPPPAQNTFMSQETWEGLSEEHRRIVYEAGRRVSEDSTTASIAESDAELDAFTADGFSEHTWPQEDLDRVDALFADAPEQWAEDLGGDAGGALEQIEQLGARTDGQGPTELEADFESFRFPG</sequence>
<dbReference type="EMBL" id="JADBGI010000004">
    <property type="protein sequence ID" value="MBE2998277.1"/>
    <property type="molecule type" value="Genomic_DNA"/>
</dbReference>
<feature type="region of interest" description="Disordered" evidence="2">
    <location>
        <begin position="341"/>
        <end position="361"/>
    </location>
</feature>
<dbReference type="Pfam" id="PF03480">
    <property type="entry name" value="DctP"/>
    <property type="match status" value="1"/>
</dbReference>
<dbReference type="InterPro" id="IPR038404">
    <property type="entry name" value="TRAP_DctP_sf"/>
</dbReference>
<dbReference type="PROSITE" id="PS51257">
    <property type="entry name" value="PROKAR_LIPOPROTEIN"/>
    <property type="match status" value="1"/>
</dbReference>